<accession>A0A0L6VUI5</accession>
<organism evidence="1 2">
    <name type="scientific">Puccinia sorghi</name>
    <dbReference type="NCBI Taxonomy" id="27349"/>
    <lineage>
        <taxon>Eukaryota</taxon>
        <taxon>Fungi</taxon>
        <taxon>Dikarya</taxon>
        <taxon>Basidiomycota</taxon>
        <taxon>Pucciniomycotina</taxon>
        <taxon>Pucciniomycetes</taxon>
        <taxon>Pucciniales</taxon>
        <taxon>Pucciniaceae</taxon>
        <taxon>Puccinia</taxon>
    </lineage>
</organism>
<proteinExistence type="predicted"/>
<evidence type="ECO:0000313" key="2">
    <source>
        <dbReference type="Proteomes" id="UP000037035"/>
    </source>
</evidence>
<dbReference type="EMBL" id="LAVV01000392">
    <property type="protein sequence ID" value="KNZ64393.1"/>
    <property type="molecule type" value="Genomic_DNA"/>
</dbReference>
<keyword evidence="2" id="KW-1185">Reference proteome</keyword>
<dbReference type="Proteomes" id="UP000037035">
    <property type="component" value="Unassembled WGS sequence"/>
</dbReference>
<dbReference type="VEuPathDB" id="FungiDB:VP01_10353g1"/>
<comment type="caution">
    <text evidence="1">The sequence shown here is derived from an EMBL/GenBank/DDBJ whole genome shotgun (WGS) entry which is preliminary data.</text>
</comment>
<evidence type="ECO:0008006" key="3">
    <source>
        <dbReference type="Google" id="ProtNLM"/>
    </source>
</evidence>
<dbReference type="AlphaFoldDB" id="A0A0L6VUI5"/>
<gene>
    <name evidence="1" type="ORF">VP01_10353g1</name>
</gene>
<sequence length="78" mass="8987">HLLNIMKECFWLKNQPRIWNEEILITLPKPGQDQNWLKNTRGITLSCTEGKLLLTIIAREISSKLKASNFFSKAQAGF</sequence>
<name>A0A0L6VUI5_9BASI</name>
<feature type="non-terminal residue" evidence="1">
    <location>
        <position position="1"/>
    </location>
</feature>
<evidence type="ECO:0000313" key="1">
    <source>
        <dbReference type="EMBL" id="KNZ64393.1"/>
    </source>
</evidence>
<protein>
    <recommendedName>
        <fullName evidence="3">Reverse transcriptase domain-containing protein</fullName>
    </recommendedName>
</protein>
<reference evidence="1 2" key="1">
    <citation type="submission" date="2015-08" db="EMBL/GenBank/DDBJ databases">
        <title>Next Generation Sequencing and Analysis of the Genome of Puccinia sorghi L Schw, the Causal Agent of Maize Common Rust.</title>
        <authorList>
            <person name="Rochi L."/>
            <person name="Burguener G."/>
            <person name="Darino M."/>
            <person name="Turjanski A."/>
            <person name="Kreff E."/>
            <person name="Dieguez M.J."/>
            <person name="Sacco F."/>
        </authorList>
    </citation>
    <scope>NUCLEOTIDE SEQUENCE [LARGE SCALE GENOMIC DNA]</scope>
    <source>
        <strain evidence="1 2">RO10H11247</strain>
    </source>
</reference>
<dbReference type="OrthoDB" id="3049395at2759"/>